<proteinExistence type="predicted"/>
<reference evidence="1" key="2">
    <citation type="journal article" date="2015" name="Data Brief">
        <title>Shoot transcriptome of the giant reed, Arundo donax.</title>
        <authorList>
            <person name="Barrero R.A."/>
            <person name="Guerrero F.D."/>
            <person name="Moolhuijzen P."/>
            <person name="Goolsby J.A."/>
            <person name="Tidwell J."/>
            <person name="Bellgard S.E."/>
            <person name="Bellgard M.I."/>
        </authorList>
    </citation>
    <scope>NUCLEOTIDE SEQUENCE</scope>
    <source>
        <tissue evidence="1">Shoot tissue taken approximately 20 cm above the soil surface</tissue>
    </source>
</reference>
<dbReference type="EMBL" id="GBRH01191083">
    <property type="protein sequence ID" value="JAE06813.1"/>
    <property type="molecule type" value="Transcribed_RNA"/>
</dbReference>
<protein>
    <submittedName>
        <fullName evidence="1">Uncharacterized protein</fullName>
    </submittedName>
</protein>
<organism evidence="1">
    <name type="scientific">Arundo donax</name>
    <name type="common">Giant reed</name>
    <name type="synonym">Donax arundinaceus</name>
    <dbReference type="NCBI Taxonomy" id="35708"/>
    <lineage>
        <taxon>Eukaryota</taxon>
        <taxon>Viridiplantae</taxon>
        <taxon>Streptophyta</taxon>
        <taxon>Embryophyta</taxon>
        <taxon>Tracheophyta</taxon>
        <taxon>Spermatophyta</taxon>
        <taxon>Magnoliopsida</taxon>
        <taxon>Liliopsida</taxon>
        <taxon>Poales</taxon>
        <taxon>Poaceae</taxon>
        <taxon>PACMAD clade</taxon>
        <taxon>Arundinoideae</taxon>
        <taxon>Arundineae</taxon>
        <taxon>Arundo</taxon>
    </lineage>
</organism>
<dbReference type="AlphaFoldDB" id="A0A0A9FEW6"/>
<sequence length="20" mass="2282">MHYSSFFPMLCGQTCMGIDL</sequence>
<reference evidence="1" key="1">
    <citation type="submission" date="2014-09" db="EMBL/GenBank/DDBJ databases">
        <authorList>
            <person name="Magalhaes I.L.F."/>
            <person name="Oliveira U."/>
            <person name="Santos F.R."/>
            <person name="Vidigal T.H.D.A."/>
            <person name="Brescovit A.D."/>
            <person name="Santos A.J."/>
        </authorList>
    </citation>
    <scope>NUCLEOTIDE SEQUENCE</scope>
    <source>
        <tissue evidence="1">Shoot tissue taken approximately 20 cm above the soil surface</tissue>
    </source>
</reference>
<accession>A0A0A9FEW6</accession>
<name>A0A0A9FEW6_ARUDO</name>
<evidence type="ECO:0000313" key="1">
    <source>
        <dbReference type="EMBL" id="JAE06813.1"/>
    </source>
</evidence>